<feature type="compositionally biased region" description="Polar residues" evidence="1">
    <location>
        <begin position="277"/>
        <end position="293"/>
    </location>
</feature>
<dbReference type="EMBL" id="CACVKT020009053">
    <property type="protein sequence ID" value="CAC5419832.1"/>
    <property type="molecule type" value="Genomic_DNA"/>
</dbReference>
<gene>
    <name evidence="2" type="ORF">MCOR_52122</name>
</gene>
<feature type="compositionally biased region" description="Basic and acidic residues" evidence="1">
    <location>
        <begin position="295"/>
        <end position="326"/>
    </location>
</feature>
<keyword evidence="3" id="KW-1185">Reference proteome</keyword>
<feature type="compositionally biased region" description="Polar residues" evidence="1">
    <location>
        <begin position="224"/>
        <end position="238"/>
    </location>
</feature>
<feature type="compositionally biased region" description="Basic residues" evidence="1">
    <location>
        <begin position="166"/>
        <end position="181"/>
    </location>
</feature>
<reference evidence="2 3" key="1">
    <citation type="submission" date="2020-06" db="EMBL/GenBank/DDBJ databases">
        <authorList>
            <person name="Li R."/>
            <person name="Bekaert M."/>
        </authorList>
    </citation>
    <scope>NUCLEOTIDE SEQUENCE [LARGE SCALE GENOMIC DNA]</scope>
    <source>
        <strain evidence="3">wild</strain>
    </source>
</reference>
<feature type="compositionally biased region" description="Acidic residues" evidence="1">
    <location>
        <begin position="327"/>
        <end position="337"/>
    </location>
</feature>
<dbReference type="OrthoDB" id="6162711at2759"/>
<sequence>MICTGKNDEGNTCKRQLAKDMKFCPECGTPVKKQVTGDQSVARESPLGSHSSQFTEQSTEDSQKNNSSLDENNGQGDTGDHNSTGSGENKFKVESIQQTDSFKEDKFDEDTKKNENFETCKQYRVDVTRKFSNEKEVKDDEETNSATDCSGSELSSSGTENVPIGQHKRKQYKEKHQKKKMKVTDKGESSVLKEEKNDDRKRKQSMIGKGKKKLKVEDVGESSVDPQTSGDSSTQIGQLETVFGTIKDKVNIQEKYAETQAGPSTSRFEDSLIFGNTGKNTNENSSEGKSSPSIKEAKESETEQKNKDQAERERVPFKKDGKQDKDTSEDDSSDNDSDASKSGTGNTKKQEDPAGKKKKSKKRKKRGKGDTETKQSPETKVDKPESAKVSDRQKMDGTRLTKAGNGSGNADKTPGRRQISSSCIDVCFNAVLSPTLLSNPETDSVIVAFPGFGNGEFQMKLDRFMSDGYIIGSVTVPIAKDLVSGNYRPLHYNYKVYHGEAEEKATLEYFHFSGGKEGNMRKVLIPSKYLSQGFYYSYDGIIREDPRIDKSKGFWYKKFDNIKESVKKLIGKDDYWTLLKEDAQQAVSAFLPKWQLKSMSSDGVNGKEMISLIVNINEGLRNVYVKQMDMLQGNMFDKVFAKGLMSPLKKIIHELERRKTEKLDLEAKTLCLVTAVTVTHIVVEFEVHLASDEKRILCEALLPSPDFDSKTSLDVEEAVKFLPKDIKYELITFTP</sequence>
<feature type="region of interest" description="Disordered" evidence="1">
    <location>
        <begin position="26"/>
        <end position="239"/>
    </location>
</feature>
<feature type="compositionally biased region" description="Basic and acidic residues" evidence="1">
    <location>
        <begin position="368"/>
        <end position="399"/>
    </location>
</feature>
<feature type="region of interest" description="Disordered" evidence="1">
    <location>
        <begin position="257"/>
        <end position="416"/>
    </location>
</feature>
<evidence type="ECO:0000313" key="2">
    <source>
        <dbReference type="EMBL" id="CAC5419832.1"/>
    </source>
</evidence>
<proteinExistence type="predicted"/>
<evidence type="ECO:0000256" key="1">
    <source>
        <dbReference type="SAM" id="MobiDB-lite"/>
    </source>
</evidence>
<feature type="compositionally biased region" description="Polar residues" evidence="1">
    <location>
        <begin position="144"/>
        <end position="160"/>
    </location>
</feature>
<feature type="compositionally biased region" description="Basic and acidic residues" evidence="1">
    <location>
        <begin position="182"/>
        <end position="201"/>
    </location>
</feature>
<feature type="compositionally biased region" description="Basic residues" evidence="1">
    <location>
        <begin position="356"/>
        <end position="367"/>
    </location>
</feature>
<name>A0A6J8EJB8_MYTCO</name>
<dbReference type="AlphaFoldDB" id="A0A6J8EJB8"/>
<evidence type="ECO:0000313" key="3">
    <source>
        <dbReference type="Proteomes" id="UP000507470"/>
    </source>
</evidence>
<feature type="compositionally biased region" description="Polar residues" evidence="1">
    <location>
        <begin position="64"/>
        <end position="87"/>
    </location>
</feature>
<protein>
    <submittedName>
        <fullName evidence="2">Uncharacterized protein</fullName>
    </submittedName>
</protein>
<accession>A0A6J8EJB8</accession>
<feature type="compositionally biased region" description="Polar residues" evidence="1">
    <location>
        <begin position="48"/>
        <end position="57"/>
    </location>
</feature>
<organism evidence="2 3">
    <name type="scientific">Mytilus coruscus</name>
    <name type="common">Sea mussel</name>
    <dbReference type="NCBI Taxonomy" id="42192"/>
    <lineage>
        <taxon>Eukaryota</taxon>
        <taxon>Metazoa</taxon>
        <taxon>Spiralia</taxon>
        <taxon>Lophotrochozoa</taxon>
        <taxon>Mollusca</taxon>
        <taxon>Bivalvia</taxon>
        <taxon>Autobranchia</taxon>
        <taxon>Pteriomorphia</taxon>
        <taxon>Mytilida</taxon>
        <taxon>Mytiloidea</taxon>
        <taxon>Mytilidae</taxon>
        <taxon>Mytilinae</taxon>
        <taxon>Mytilus</taxon>
    </lineage>
</organism>
<dbReference type="Proteomes" id="UP000507470">
    <property type="component" value="Unassembled WGS sequence"/>
</dbReference>
<feature type="compositionally biased region" description="Basic and acidic residues" evidence="1">
    <location>
        <begin position="101"/>
        <end position="138"/>
    </location>
</feature>